<dbReference type="RefSeq" id="XP_073221191.1">
    <property type="nucleotide sequence ID" value="XM_073365090.1"/>
</dbReference>
<dbReference type="RefSeq" id="XP_027187591.1">
    <property type="nucleotide sequence ID" value="XM_027331790.1"/>
</dbReference>
<dbReference type="KEGG" id="cam:113785435"/>
<reference evidence="3 4" key="2">
    <citation type="submission" date="2025-04" db="UniProtKB">
        <authorList>
            <consortium name="RefSeq"/>
        </authorList>
    </citation>
    <scope>IDENTIFICATION</scope>
    <source>
        <tissue evidence="3 4">Etiolated seedlings</tissue>
    </source>
</reference>
<evidence type="ECO:0000313" key="2">
    <source>
        <dbReference type="Proteomes" id="UP000087171"/>
    </source>
</evidence>
<protein>
    <submittedName>
        <fullName evidence="3 4">Uncharacterized protein LOC113785435</fullName>
    </submittedName>
</protein>
<proteinExistence type="predicted"/>
<accession>A0A3Q7YCN5</accession>
<name>A0A3Q7YCN5_CICAR</name>
<dbReference type="RefSeq" id="XP_027187590.1">
    <property type="nucleotide sequence ID" value="XM_027331789.1"/>
</dbReference>
<dbReference type="Proteomes" id="UP000087171">
    <property type="component" value="Chromosome Ca2"/>
</dbReference>
<evidence type="ECO:0000256" key="1">
    <source>
        <dbReference type="SAM" id="MobiDB-lite"/>
    </source>
</evidence>
<organism evidence="2 3">
    <name type="scientific">Cicer arietinum</name>
    <name type="common">Chickpea</name>
    <name type="synonym">Garbanzo</name>
    <dbReference type="NCBI Taxonomy" id="3827"/>
    <lineage>
        <taxon>Eukaryota</taxon>
        <taxon>Viridiplantae</taxon>
        <taxon>Streptophyta</taxon>
        <taxon>Embryophyta</taxon>
        <taxon>Tracheophyta</taxon>
        <taxon>Spermatophyta</taxon>
        <taxon>Magnoliopsida</taxon>
        <taxon>eudicotyledons</taxon>
        <taxon>Gunneridae</taxon>
        <taxon>Pentapetalae</taxon>
        <taxon>rosids</taxon>
        <taxon>fabids</taxon>
        <taxon>Fabales</taxon>
        <taxon>Fabaceae</taxon>
        <taxon>Papilionoideae</taxon>
        <taxon>50 kb inversion clade</taxon>
        <taxon>NPAAA clade</taxon>
        <taxon>Hologalegina</taxon>
        <taxon>IRL clade</taxon>
        <taxon>Cicereae</taxon>
        <taxon>Cicer</taxon>
    </lineage>
</organism>
<evidence type="ECO:0000313" key="4">
    <source>
        <dbReference type="RefSeq" id="XP_027187591.1"/>
    </source>
</evidence>
<feature type="compositionally biased region" description="Basic and acidic residues" evidence="1">
    <location>
        <begin position="167"/>
        <end position="186"/>
    </location>
</feature>
<dbReference type="InterPro" id="IPR004252">
    <property type="entry name" value="Probable_transposase_24"/>
</dbReference>
<gene>
    <name evidence="3 4" type="primary">LOC113785435</name>
</gene>
<dbReference type="STRING" id="3827.A0A3Q7YCN5"/>
<feature type="region of interest" description="Disordered" evidence="1">
    <location>
        <begin position="167"/>
        <end position="193"/>
    </location>
</feature>
<evidence type="ECO:0000313" key="3">
    <source>
        <dbReference type="RefSeq" id="XP_027187590.1"/>
    </source>
</evidence>
<sequence length="211" mass="24373">MILRRYRWICRIRRYQIELRKIVLLLKDELSIQAEELGRDPILDEVFLKTHTNKKENSWVDERAKKTYEAFQGKLQQASKGGESSSSCSQVVNAETRLDMWVQSVGGKNKGRIYGTRDRSSLYRTSVTSLVPDSRPSRGCANFLSQQSNEIAAQIAAFEEREKAAEHEAREVREELRKVEQRRQEEVQQTEQHTTELQMQLATLAKSVASI</sequence>
<keyword evidence="2" id="KW-1185">Reference proteome</keyword>
<reference evidence="2" key="1">
    <citation type="journal article" date="2013" name="Nat. Biotechnol.">
        <title>Draft genome sequence of chickpea (Cicer arietinum) provides a resource for trait improvement.</title>
        <authorList>
            <person name="Varshney R.K."/>
            <person name="Song C."/>
            <person name="Saxena R.K."/>
            <person name="Azam S."/>
            <person name="Yu S."/>
            <person name="Sharpe A.G."/>
            <person name="Cannon S."/>
            <person name="Baek J."/>
            <person name="Rosen B.D."/>
            <person name="Tar'an B."/>
            <person name="Millan T."/>
            <person name="Zhang X."/>
            <person name="Ramsay L.D."/>
            <person name="Iwata A."/>
            <person name="Wang Y."/>
            <person name="Nelson W."/>
            <person name="Farmer A.D."/>
            <person name="Gaur P.M."/>
            <person name="Soderlund C."/>
            <person name="Penmetsa R.V."/>
            <person name="Xu C."/>
            <person name="Bharti A.K."/>
            <person name="He W."/>
            <person name="Winter P."/>
            <person name="Zhao S."/>
            <person name="Hane J.K."/>
            <person name="Carrasquilla-Garcia N."/>
            <person name="Condie J.A."/>
            <person name="Upadhyaya H.D."/>
            <person name="Luo M.C."/>
            <person name="Thudi M."/>
            <person name="Gowda C.L."/>
            <person name="Singh N.P."/>
            <person name="Lichtenzveig J."/>
            <person name="Gali K.K."/>
            <person name="Rubio J."/>
            <person name="Nadarajan N."/>
            <person name="Dolezel J."/>
            <person name="Bansal K.C."/>
            <person name="Xu X."/>
            <person name="Edwards D."/>
            <person name="Zhang G."/>
            <person name="Kahl G."/>
            <person name="Gil J."/>
            <person name="Singh K.B."/>
            <person name="Datta S.K."/>
            <person name="Jackson S.A."/>
            <person name="Wang J."/>
            <person name="Cook D.R."/>
        </authorList>
    </citation>
    <scope>NUCLEOTIDE SEQUENCE [LARGE SCALE GENOMIC DNA]</scope>
    <source>
        <strain evidence="2">cv. CDC Frontier</strain>
    </source>
</reference>
<dbReference type="AlphaFoldDB" id="A0A3Q7YCN5"/>
<dbReference type="OrthoDB" id="1435328at2759"/>
<dbReference type="GeneID" id="113785435"/>
<dbReference type="Pfam" id="PF03004">
    <property type="entry name" value="Transposase_24"/>
    <property type="match status" value="1"/>
</dbReference>